<dbReference type="OrthoDB" id="8953018at2759"/>
<evidence type="ECO:0000256" key="4">
    <source>
        <dbReference type="ARBA" id="ARBA00022490"/>
    </source>
</evidence>
<dbReference type="EMBL" id="SRLO01000407">
    <property type="protein sequence ID" value="TNN57339.1"/>
    <property type="molecule type" value="Genomic_DNA"/>
</dbReference>
<feature type="domain" description="Integrator complex subunit 3 N-terminal" evidence="6">
    <location>
        <begin position="149"/>
        <end position="217"/>
    </location>
</feature>
<keyword evidence="9" id="KW-1185">Reference proteome</keyword>
<feature type="domain" description="Integrator complex subunit 3 N-terminal" evidence="6">
    <location>
        <begin position="72"/>
        <end position="116"/>
    </location>
</feature>
<evidence type="ECO:0000256" key="3">
    <source>
        <dbReference type="ARBA" id="ARBA00006130"/>
    </source>
</evidence>
<keyword evidence="4" id="KW-0963">Cytoplasm</keyword>
<evidence type="ECO:0000256" key="2">
    <source>
        <dbReference type="ARBA" id="ARBA00004496"/>
    </source>
</evidence>
<evidence type="ECO:0000313" key="9">
    <source>
        <dbReference type="Proteomes" id="UP000314294"/>
    </source>
</evidence>
<keyword evidence="5" id="KW-0539">Nucleus</keyword>
<dbReference type="Pfam" id="PF24566">
    <property type="entry name" value="HEAT_Ints3_C"/>
    <property type="match status" value="1"/>
</dbReference>
<proteinExistence type="inferred from homology"/>
<comment type="similarity">
    <text evidence="3">Belongs to the Integrator subunit 3 family.</text>
</comment>
<reference evidence="8 9" key="1">
    <citation type="submission" date="2019-03" db="EMBL/GenBank/DDBJ databases">
        <title>First draft genome of Liparis tanakae, snailfish: a comprehensive survey of snailfish specific genes.</title>
        <authorList>
            <person name="Kim W."/>
            <person name="Song I."/>
            <person name="Jeong J.-H."/>
            <person name="Kim D."/>
            <person name="Kim S."/>
            <person name="Ryu S."/>
            <person name="Song J.Y."/>
            <person name="Lee S.K."/>
        </authorList>
    </citation>
    <scope>NUCLEOTIDE SEQUENCE [LARGE SCALE GENOMIC DNA]</scope>
    <source>
        <tissue evidence="8">Muscle</tissue>
    </source>
</reference>
<accession>A0A4Z2GV72</accession>
<dbReference type="InterPro" id="IPR045334">
    <property type="entry name" value="INTS3"/>
</dbReference>
<gene>
    <name evidence="8" type="primary">ints3_1</name>
    <name evidence="8" type="ORF">EYF80_032415</name>
</gene>
<dbReference type="InterPro" id="IPR019333">
    <property type="entry name" value="INTS3_N"/>
</dbReference>
<dbReference type="GO" id="GO:0005737">
    <property type="term" value="C:cytoplasm"/>
    <property type="evidence" value="ECO:0007669"/>
    <property type="project" value="UniProtKB-SubCell"/>
</dbReference>
<dbReference type="AlphaFoldDB" id="A0A4Z2GV72"/>
<feature type="domain" description="Ints3-like C-terminal" evidence="7">
    <location>
        <begin position="250"/>
        <end position="310"/>
    </location>
</feature>
<organism evidence="8 9">
    <name type="scientific">Liparis tanakae</name>
    <name type="common">Tanaka's snailfish</name>
    <dbReference type="NCBI Taxonomy" id="230148"/>
    <lineage>
        <taxon>Eukaryota</taxon>
        <taxon>Metazoa</taxon>
        <taxon>Chordata</taxon>
        <taxon>Craniata</taxon>
        <taxon>Vertebrata</taxon>
        <taxon>Euteleostomi</taxon>
        <taxon>Actinopterygii</taxon>
        <taxon>Neopterygii</taxon>
        <taxon>Teleostei</taxon>
        <taxon>Neoteleostei</taxon>
        <taxon>Acanthomorphata</taxon>
        <taxon>Eupercaria</taxon>
        <taxon>Perciformes</taxon>
        <taxon>Cottioidei</taxon>
        <taxon>Cottales</taxon>
        <taxon>Liparidae</taxon>
        <taxon>Liparis</taxon>
    </lineage>
</organism>
<dbReference type="GO" id="GO:0005634">
    <property type="term" value="C:nucleus"/>
    <property type="evidence" value="ECO:0007669"/>
    <property type="project" value="UniProtKB-SubCell"/>
</dbReference>
<dbReference type="Pfam" id="PF10189">
    <property type="entry name" value="Ints3_N"/>
    <property type="match status" value="2"/>
</dbReference>
<comment type="subcellular location">
    <subcellularLocation>
        <location evidence="2">Cytoplasm</location>
    </subcellularLocation>
    <subcellularLocation>
        <location evidence="1">Nucleus</location>
    </subcellularLocation>
</comment>
<comment type="caution">
    <text evidence="8">The sequence shown here is derived from an EMBL/GenBank/DDBJ whole genome shotgun (WGS) entry which is preliminary data.</text>
</comment>
<evidence type="ECO:0000313" key="8">
    <source>
        <dbReference type="EMBL" id="TNN57339.1"/>
    </source>
</evidence>
<sequence length="310" mass="35152">MEPVAAKAKPSGSRLLGATQLDAKDELEERLERCVGIVQTLTNGLSEREANDALTANRPDAAQQRRDECGSGGDISTKNLWLSEAVLDILLDQKDWVLKSGMLVAMSVYTYLRLINVARIPEMELVWKDLLHHPQALSPQATAADGSDLQEVRFGQQKRYQDWFQRQYLSTAESQSLRCDLIRYICGVVHPSNEVLSSDILPRWAIIGWLLTTCTKREFRFHPIKEAVVEEPADITPWLDQLDDTMKEKVQQLQKTSDTETQCEVMQEIVDLILEEDFDSEQMSALASCLAELFKDHFRGDVLPDEISEE</sequence>
<evidence type="ECO:0000256" key="1">
    <source>
        <dbReference type="ARBA" id="ARBA00004123"/>
    </source>
</evidence>
<dbReference type="InterPro" id="IPR056518">
    <property type="entry name" value="HEAT_Ints3_C"/>
</dbReference>
<evidence type="ECO:0000259" key="7">
    <source>
        <dbReference type="Pfam" id="PF24566"/>
    </source>
</evidence>
<name>A0A4Z2GV72_9TELE</name>
<evidence type="ECO:0000256" key="5">
    <source>
        <dbReference type="ARBA" id="ARBA00023242"/>
    </source>
</evidence>
<dbReference type="PANTHER" id="PTHR13587">
    <property type="entry name" value="INTEGRATOR COMPLEX SUBUNIT 3"/>
    <property type="match status" value="1"/>
</dbReference>
<protein>
    <submittedName>
        <fullName evidence="8">Integrator complex subunit 3</fullName>
    </submittedName>
</protein>
<dbReference type="Proteomes" id="UP000314294">
    <property type="component" value="Unassembled WGS sequence"/>
</dbReference>
<evidence type="ECO:0000259" key="6">
    <source>
        <dbReference type="Pfam" id="PF10189"/>
    </source>
</evidence>
<dbReference type="PANTHER" id="PTHR13587:SF7">
    <property type="entry name" value="INTEGRATOR COMPLEX SUBUNIT 3"/>
    <property type="match status" value="1"/>
</dbReference>